<keyword evidence="4" id="KW-0720">Serine protease</keyword>
<proteinExistence type="inferred from homology"/>
<dbReference type="PANTHER" id="PTHR11757:SF19">
    <property type="entry name" value="PROLYL ENDOPEPTIDASE-LIKE"/>
    <property type="match status" value="1"/>
</dbReference>
<dbReference type="PANTHER" id="PTHR11757">
    <property type="entry name" value="PROTEASE FAMILY S9A OLIGOPEPTIDASE"/>
    <property type="match status" value="1"/>
</dbReference>
<evidence type="ECO:0000313" key="8">
    <source>
        <dbReference type="Proteomes" id="UP001597460"/>
    </source>
</evidence>
<gene>
    <name evidence="7" type="ORF">ACFSVN_02135</name>
</gene>
<evidence type="ECO:0000256" key="1">
    <source>
        <dbReference type="ARBA" id="ARBA00005228"/>
    </source>
</evidence>
<keyword evidence="2" id="KW-0645">Protease</keyword>
<feature type="domain" description="Peptidase S9 prolyl oligopeptidase catalytic" evidence="5">
    <location>
        <begin position="509"/>
        <end position="720"/>
    </location>
</feature>
<dbReference type="InterPro" id="IPR023302">
    <property type="entry name" value="Pept_S9A_N"/>
</dbReference>
<dbReference type="Proteomes" id="UP001597460">
    <property type="component" value="Unassembled WGS sequence"/>
</dbReference>
<dbReference type="InterPro" id="IPR001375">
    <property type="entry name" value="Peptidase_S9_cat"/>
</dbReference>
<organism evidence="7 8">
    <name type="scientific">Gracilimonas halophila</name>
    <dbReference type="NCBI Taxonomy" id="1834464"/>
    <lineage>
        <taxon>Bacteria</taxon>
        <taxon>Pseudomonadati</taxon>
        <taxon>Balneolota</taxon>
        <taxon>Balneolia</taxon>
        <taxon>Balneolales</taxon>
        <taxon>Balneolaceae</taxon>
        <taxon>Gracilimonas</taxon>
    </lineage>
</organism>
<evidence type="ECO:0000259" key="6">
    <source>
        <dbReference type="Pfam" id="PF02897"/>
    </source>
</evidence>
<protein>
    <submittedName>
        <fullName evidence="7">S9 family peptidase</fullName>
    </submittedName>
</protein>
<keyword evidence="8" id="KW-1185">Reference proteome</keyword>
<dbReference type="SUPFAM" id="SSF50993">
    <property type="entry name" value="Peptidase/esterase 'gauge' domain"/>
    <property type="match status" value="1"/>
</dbReference>
<dbReference type="PROSITE" id="PS51257">
    <property type="entry name" value="PROKAR_LIPOPROTEIN"/>
    <property type="match status" value="1"/>
</dbReference>
<dbReference type="InterPro" id="IPR029058">
    <property type="entry name" value="AB_hydrolase_fold"/>
</dbReference>
<evidence type="ECO:0000259" key="5">
    <source>
        <dbReference type="Pfam" id="PF00326"/>
    </source>
</evidence>
<dbReference type="InterPro" id="IPR051543">
    <property type="entry name" value="Serine_Peptidase_S9A"/>
</dbReference>
<evidence type="ECO:0000256" key="4">
    <source>
        <dbReference type="ARBA" id="ARBA00022825"/>
    </source>
</evidence>
<evidence type="ECO:0000256" key="3">
    <source>
        <dbReference type="ARBA" id="ARBA00022801"/>
    </source>
</evidence>
<sequence>MKLYFKHFTLILFAFVLLTGCDWQRESTIKSNVINLSPPDAEKQDSVLTIHGDTRIDPYFWMRLTDEQKIAETPDAQTQKVLDYLNSENEYTDLAMKDTEGLQEKLYEEIVGRIKETDESLPYFKNGYWYYTRYEEGKEYPIYSRKKGSLDAEEEILIDVNELAEGHDYYSATGLQVSPDNKILAFGEDTLSRRVYHIRFKNLETREFLDDKLDNTTGSGAWANDNRTYFYTTKNNVSLLSEKIYRHTLGNNPSTDKLVYSEEDPSFYLGVYKSKSDQYIIIGEQSTLANDYHILNADNPNGEFRQFTPREEVHEYSIDHFEDKFYIVTNWQAPNFRLMETPENATQKSNWEEIIPHREDVLISGIEVFQDYLVVSERGNALTNIKVIDQNTQEEHNLEFDEQAYVAYTSTNPEFDTETLRFGYSSLTTPNSIYDYNMNTREMDLMKQQEVVGGHNPDDYTTERFFAEARDGVMVPVSVVYKNSVAKSPYTPLLLYSYGSYGSSTDPWFNSSLLSLLDRGFIYAIAHIRGGQEMGRQWYEDGKMFNKINTFTDFIDVAKYLEDNGYSSAPHMYARGGSAGGLLMGAVVNIAPKQFNGAIAAVPFVDVVSTMLDETIPLTTNEFDEWGNPKNEDSYHYMLSYSPYDNVVEQEYPNLLVTTGLFDSQVQYWEPAKWVAKLRDKKTGDNVLLLKTNMKAGHGGASGRFERYRQTALEYAFLLDLEGMRR</sequence>
<dbReference type="SUPFAM" id="SSF53474">
    <property type="entry name" value="alpha/beta-Hydrolases"/>
    <property type="match status" value="1"/>
</dbReference>
<evidence type="ECO:0000313" key="7">
    <source>
        <dbReference type="EMBL" id="MFD2531240.1"/>
    </source>
</evidence>
<dbReference type="Gene3D" id="2.130.10.120">
    <property type="entry name" value="Prolyl oligopeptidase, N-terminal domain"/>
    <property type="match status" value="1"/>
</dbReference>
<dbReference type="EMBL" id="JBHULI010000002">
    <property type="protein sequence ID" value="MFD2531240.1"/>
    <property type="molecule type" value="Genomic_DNA"/>
</dbReference>
<dbReference type="PRINTS" id="PR00862">
    <property type="entry name" value="PROLIGOPTASE"/>
</dbReference>
<comment type="similarity">
    <text evidence="1">Belongs to the peptidase S9A family.</text>
</comment>
<dbReference type="Pfam" id="PF02897">
    <property type="entry name" value="Peptidase_S9_N"/>
    <property type="match status" value="1"/>
</dbReference>
<dbReference type="RefSeq" id="WP_390297909.1">
    <property type="nucleotide sequence ID" value="NZ_JBHULI010000002.1"/>
</dbReference>
<name>A0ABW5JFN6_9BACT</name>
<evidence type="ECO:0000256" key="2">
    <source>
        <dbReference type="ARBA" id="ARBA00022670"/>
    </source>
</evidence>
<feature type="domain" description="Peptidase S9A N-terminal" evidence="6">
    <location>
        <begin position="39"/>
        <end position="449"/>
    </location>
</feature>
<dbReference type="Gene3D" id="3.40.50.1820">
    <property type="entry name" value="alpha/beta hydrolase"/>
    <property type="match status" value="1"/>
</dbReference>
<keyword evidence="3" id="KW-0378">Hydrolase</keyword>
<accession>A0ABW5JFN6</accession>
<reference evidence="8" key="1">
    <citation type="journal article" date="2019" name="Int. J. Syst. Evol. Microbiol.">
        <title>The Global Catalogue of Microorganisms (GCM) 10K type strain sequencing project: providing services to taxonomists for standard genome sequencing and annotation.</title>
        <authorList>
            <consortium name="The Broad Institute Genomics Platform"/>
            <consortium name="The Broad Institute Genome Sequencing Center for Infectious Disease"/>
            <person name="Wu L."/>
            <person name="Ma J."/>
        </authorList>
    </citation>
    <scope>NUCLEOTIDE SEQUENCE [LARGE SCALE GENOMIC DNA]</scope>
    <source>
        <strain evidence="8">KCTC 52042</strain>
    </source>
</reference>
<dbReference type="InterPro" id="IPR002470">
    <property type="entry name" value="Peptidase_S9A"/>
</dbReference>
<comment type="caution">
    <text evidence="7">The sequence shown here is derived from an EMBL/GenBank/DDBJ whole genome shotgun (WGS) entry which is preliminary data.</text>
</comment>
<dbReference type="Pfam" id="PF00326">
    <property type="entry name" value="Peptidase_S9"/>
    <property type="match status" value="1"/>
</dbReference>